<protein>
    <submittedName>
        <fullName evidence="2">Uncharacterized protein</fullName>
    </submittedName>
</protein>
<organism evidence="2 3">
    <name type="scientific">Candidatus Iainarchaeum sp</name>
    <dbReference type="NCBI Taxonomy" id="3101447"/>
    <lineage>
        <taxon>Archaea</taxon>
        <taxon>Candidatus Iainarchaeota</taxon>
        <taxon>Candidatus Iainarchaeia</taxon>
        <taxon>Candidatus Iainarchaeales</taxon>
        <taxon>Candidatus Iainarchaeaceae</taxon>
        <taxon>Candidatus Iainarchaeum</taxon>
    </lineage>
</organism>
<keyword evidence="1" id="KW-0472">Membrane</keyword>
<dbReference type="EMBL" id="JAGVWE010000005">
    <property type="protein sequence ID" value="MBS3063375.1"/>
    <property type="molecule type" value="Genomic_DNA"/>
</dbReference>
<keyword evidence="1" id="KW-0812">Transmembrane</keyword>
<evidence type="ECO:0000256" key="1">
    <source>
        <dbReference type="SAM" id="Phobius"/>
    </source>
</evidence>
<feature type="transmembrane region" description="Helical" evidence="1">
    <location>
        <begin position="37"/>
        <end position="57"/>
    </location>
</feature>
<feature type="transmembrane region" description="Helical" evidence="1">
    <location>
        <begin position="159"/>
        <end position="178"/>
    </location>
</feature>
<feature type="transmembrane region" description="Helical" evidence="1">
    <location>
        <begin position="184"/>
        <end position="206"/>
    </location>
</feature>
<evidence type="ECO:0000313" key="3">
    <source>
        <dbReference type="Proteomes" id="UP000678237"/>
    </source>
</evidence>
<dbReference type="Proteomes" id="UP000678237">
    <property type="component" value="Unassembled WGS sequence"/>
</dbReference>
<sequence length="270" mass="29035">MAPTISMLYALFVLKFVVAVATVLITTAIAERINPRLAGIIAGLPQGSAIGLFFFGLEQGPEFAAKSAVFVLAGMLAVQAGVYCYYQVSKRTRKHGLVLSLAGSLLGYLAAAFALRPIEFTIVTAPLALLLSLFIFTYLFKEIRNTKISQRIRLTPQVLAFRAALAGAIVLAVTEAAYTVGSEWAGLFSAFGITTWPTLLIVHHAYGGKQTHPIIKNLPIGLGGMLVYCLTVYFAYQAMGVYAGTSAAIGTTLAYLGLYTLAKKKWNWLP</sequence>
<accession>A0A8T4LJJ0</accession>
<keyword evidence="1" id="KW-1133">Transmembrane helix</keyword>
<name>A0A8T4LJJ0_9ARCH</name>
<reference evidence="2" key="2">
    <citation type="submission" date="2021-05" db="EMBL/GenBank/DDBJ databases">
        <title>Protein family content uncovers lineage relationships and bacterial pathway maintenance mechanisms in DPANN archaea.</title>
        <authorList>
            <person name="Castelle C.J."/>
            <person name="Meheust R."/>
            <person name="Jaffe A.L."/>
            <person name="Seitz K."/>
            <person name="Gong X."/>
            <person name="Baker B.J."/>
            <person name="Banfield J.F."/>
        </authorList>
    </citation>
    <scope>NUCLEOTIDE SEQUENCE</scope>
    <source>
        <strain evidence="2">RIFCSPLOWO2_01_FULL_58_19</strain>
    </source>
</reference>
<feature type="transmembrane region" description="Helical" evidence="1">
    <location>
        <begin position="97"/>
        <end position="114"/>
    </location>
</feature>
<reference evidence="2" key="1">
    <citation type="submission" date="2021-03" db="EMBL/GenBank/DDBJ databases">
        <authorList>
            <person name="Jaffe A."/>
        </authorList>
    </citation>
    <scope>NUCLEOTIDE SEQUENCE</scope>
    <source>
        <strain evidence="2">RIFCSPLOWO2_01_FULL_58_19</strain>
    </source>
</reference>
<proteinExistence type="predicted"/>
<feature type="transmembrane region" description="Helical" evidence="1">
    <location>
        <begin position="242"/>
        <end position="262"/>
    </location>
</feature>
<feature type="transmembrane region" description="Helical" evidence="1">
    <location>
        <begin position="63"/>
        <end position="85"/>
    </location>
</feature>
<feature type="transmembrane region" description="Helical" evidence="1">
    <location>
        <begin position="6"/>
        <end position="30"/>
    </location>
</feature>
<evidence type="ECO:0000313" key="2">
    <source>
        <dbReference type="EMBL" id="MBS3063375.1"/>
    </source>
</evidence>
<gene>
    <name evidence="2" type="ORF">J4203_05885</name>
</gene>
<feature type="transmembrane region" description="Helical" evidence="1">
    <location>
        <begin position="120"/>
        <end position="139"/>
    </location>
</feature>
<comment type="caution">
    <text evidence="2">The sequence shown here is derived from an EMBL/GenBank/DDBJ whole genome shotgun (WGS) entry which is preliminary data.</text>
</comment>
<feature type="transmembrane region" description="Helical" evidence="1">
    <location>
        <begin position="218"/>
        <end position="236"/>
    </location>
</feature>
<dbReference type="AlphaFoldDB" id="A0A8T4LJJ0"/>